<dbReference type="InterPro" id="IPR011043">
    <property type="entry name" value="Gal_Oxase/kelch_b-propeller"/>
</dbReference>
<dbReference type="AlphaFoldDB" id="A0A9Q0LJ18"/>
<dbReference type="InterPro" id="IPR003961">
    <property type="entry name" value="FN3_dom"/>
</dbReference>
<dbReference type="InterPro" id="IPR013783">
    <property type="entry name" value="Ig-like_fold"/>
</dbReference>
<keyword evidence="2" id="KW-0732">Signal</keyword>
<evidence type="ECO:0000256" key="2">
    <source>
        <dbReference type="SAM" id="SignalP"/>
    </source>
</evidence>
<evidence type="ECO:0000256" key="1">
    <source>
        <dbReference type="SAM" id="Phobius"/>
    </source>
</evidence>
<dbReference type="PANTHER" id="PTHR36220">
    <property type="entry name" value="UNNAMED PRODUCT"/>
    <property type="match status" value="1"/>
</dbReference>
<evidence type="ECO:0000259" key="3">
    <source>
        <dbReference type="PROSITE" id="PS50853"/>
    </source>
</evidence>
<dbReference type="SUPFAM" id="SSF49265">
    <property type="entry name" value="Fibronectin type III"/>
    <property type="match status" value="1"/>
</dbReference>
<dbReference type="InterPro" id="IPR036116">
    <property type="entry name" value="FN3_sf"/>
</dbReference>
<feature type="domain" description="Fibronectin type-III" evidence="3">
    <location>
        <begin position="427"/>
        <end position="530"/>
    </location>
</feature>
<evidence type="ECO:0000313" key="5">
    <source>
        <dbReference type="Proteomes" id="UP001149090"/>
    </source>
</evidence>
<feature type="transmembrane region" description="Helical" evidence="1">
    <location>
        <begin position="780"/>
        <end position="802"/>
    </location>
</feature>
<dbReference type="PROSITE" id="PS50853">
    <property type="entry name" value="FN3"/>
    <property type="match status" value="1"/>
</dbReference>
<dbReference type="EMBL" id="JAPDFW010000074">
    <property type="protein sequence ID" value="KAJ5073576.1"/>
    <property type="molecule type" value="Genomic_DNA"/>
</dbReference>
<dbReference type="Proteomes" id="UP001149090">
    <property type="component" value="Unassembled WGS sequence"/>
</dbReference>
<feature type="signal peptide" evidence="2">
    <location>
        <begin position="1"/>
        <end position="22"/>
    </location>
</feature>
<dbReference type="Gene3D" id="2.130.10.130">
    <property type="entry name" value="Integrin alpha, N-terminal"/>
    <property type="match status" value="1"/>
</dbReference>
<organism evidence="4 5">
    <name type="scientific">Anaeramoeba ignava</name>
    <name type="common">Anaerobic marine amoeba</name>
    <dbReference type="NCBI Taxonomy" id="1746090"/>
    <lineage>
        <taxon>Eukaryota</taxon>
        <taxon>Metamonada</taxon>
        <taxon>Anaeramoebidae</taxon>
        <taxon>Anaeramoeba</taxon>
    </lineage>
</organism>
<dbReference type="SMART" id="SM00191">
    <property type="entry name" value="Int_alpha"/>
    <property type="match status" value="4"/>
</dbReference>
<comment type="caution">
    <text evidence="4">The sequence shown here is derived from an EMBL/GenBank/DDBJ whole genome shotgun (WGS) entry which is preliminary data.</text>
</comment>
<dbReference type="InterPro" id="IPR028994">
    <property type="entry name" value="Integrin_alpha_N"/>
</dbReference>
<gene>
    <name evidence="4" type="ORF">M0811_08693</name>
</gene>
<keyword evidence="1" id="KW-0812">Transmembrane</keyword>
<feature type="chain" id="PRO_5040489902" description="Fibronectin type-III domain-containing protein" evidence="2">
    <location>
        <begin position="23"/>
        <end position="825"/>
    </location>
</feature>
<dbReference type="PANTHER" id="PTHR36220:SF1">
    <property type="entry name" value="GAMMA TUBULIN COMPLEX COMPONENT C-TERMINAL DOMAIN-CONTAINING PROTEIN"/>
    <property type="match status" value="1"/>
</dbReference>
<proteinExistence type="predicted"/>
<dbReference type="SUPFAM" id="SSF50965">
    <property type="entry name" value="Galactose oxidase, central domain"/>
    <property type="match status" value="1"/>
</dbReference>
<dbReference type="OrthoDB" id="188207at2759"/>
<keyword evidence="1" id="KW-1133">Transmembrane helix</keyword>
<evidence type="ECO:0000313" key="4">
    <source>
        <dbReference type="EMBL" id="KAJ5073576.1"/>
    </source>
</evidence>
<accession>A0A9Q0LJ18</accession>
<sequence>MKLNLFFSFSFFLIINIFLIQSNQNQNQQKNSISKIIQELETTRLLTETTRYYSTPDEAWIWNLLDQFSNPGYFGHSVSIYEDVIVIGANVADQVFIYRYNGTIWNQEQILNGSSVSDFGYSVSIYGNFTVIGAYVANQAYIYRYNGTIWNEEQILNESSVLFFGNSVSIYEDVIVIGAPGANQAYIYRYNGSIWNQEKILNESSVPTFGGSVSIYEDVIVVGAPGANQAYIYRYNGTIWNEEKILNEFSVPDFGYSVSIYENVIVIGANDAKKAYIYRFNGTIWNQEQNLNESSVSDFGYSVSIYGNFTVIGAYDANQAFVYEAHFIPQVNIVNCSSLFSSFDCYWDKIECGLTLIYQINYGYDWIDIDSPILEDGNAYYQQFNSSNYDNITGNEYYSIQIKACDNETMKCGESSSFINLTTKIDSVKDFQLSNPSNYSINVTWDYPNVQINEGIAHLDHYNLSYFNQSQPDLISLISVDNSSLDYLWNNFECENDYNISICGCRTQECEGDDKGELVESSISLIFGEVTNLTCSIQYSLDINCNWNQPINCSIPFYYNLTYQSIYQNDSGNYQPTSLNQQFTQLQQFMKQFLKLKKLNLNFTKLTNANNYSISLNNETNWQNFTSLNLSGNEGIGIISGISGNIEYNISIRGCSDLNCETPYLGEPSSIISTRAKLGNITSLTCNSLINGFECNWDSLILSSGLKAYSFTYNSISICLSNLTTNYSVSGLKGGEYYEISIYSSADLNCSFNEYSGINSTTSITISSTNESNNNSKTTAITLGIIIPLLVISIIIIGIILYKKKKKKNQNQKQEEKQRRKRTSR</sequence>
<dbReference type="Gene3D" id="2.60.40.10">
    <property type="entry name" value="Immunoglobulins"/>
    <property type="match status" value="1"/>
</dbReference>
<reference evidence="4" key="1">
    <citation type="submission" date="2022-10" db="EMBL/GenBank/DDBJ databases">
        <title>Novel sulphate-reducing endosymbionts in the free-living metamonad Anaeramoeba.</title>
        <authorList>
            <person name="Jerlstrom-Hultqvist J."/>
            <person name="Cepicka I."/>
            <person name="Gallot-Lavallee L."/>
            <person name="Salas-Leiva D."/>
            <person name="Curtis B.A."/>
            <person name="Zahonova K."/>
            <person name="Pipaliya S."/>
            <person name="Dacks J."/>
            <person name="Roger A.J."/>
        </authorList>
    </citation>
    <scope>NUCLEOTIDE SEQUENCE</scope>
    <source>
        <strain evidence="4">BMAN</strain>
    </source>
</reference>
<dbReference type="InterPro" id="IPR013519">
    <property type="entry name" value="Int_alpha_beta-p"/>
</dbReference>
<protein>
    <recommendedName>
        <fullName evidence="3">Fibronectin type-III domain-containing protein</fullName>
    </recommendedName>
</protein>
<name>A0A9Q0LJ18_ANAIG</name>
<keyword evidence="5" id="KW-1185">Reference proteome</keyword>
<keyword evidence="1" id="KW-0472">Membrane</keyword>